<dbReference type="CDD" id="cd06261">
    <property type="entry name" value="TM_PBP2"/>
    <property type="match status" value="1"/>
</dbReference>
<evidence type="ECO:0000256" key="2">
    <source>
        <dbReference type="ARBA" id="ARBA00022448"/>
    </source>
</evidence>
<comment type="caution">
    <text evidence="11">The sequence shown here is derived from an EMBL/GenBank/DDBJ whole genome shotgun (WGS) entry which is preliminary data.</text>
</comment>
<dbReference type="AlphaFoldDB" id="A0A963YUH2"/>
<dbReference type="GO" id="GO:0005886">
    <property type="term" value="C:plasma membrane"/>
    <property type="evidence" value="ECO:0007669"/>
    <property type="project" value="UniProtKB-SubCell"/>
</dbReference>
<dbReference type="PANTHER" id="PTHR43386:SF1">
    <property type="entry name" value="D,D-DIPEPTIDE TRANSPORT SYSTEM PERMEASE PROTEIN DDPC-RELATED"/>
    <property type="match status" value="1"/>
</dbReference>
<protein>
    <submittedName>
        <fullName evidence="11">ABC transporter permease</fullName>
    </submittedName>
</protein>
<evidence type="ECO:0000256" key="9">
    <source>
        <dbReference type="RuleBase" id="RU363032"/>
    </source>
</evidence>
<evidence type="ECO:0000313" key="11">
    <source>
        <dbReference type="EMBL" id="MCB8876533.1"/>
    </source>
</evidence>
<dbReference type="PANTHER" id="PTHR43386">
    <property type="entry name" value="OLIGOPEPTIDE TRANSPORT SYSTEM PERMEASE PROTEIN APPC"/>
    <property type="match status" value="1"/>
</dbReference>
<dbReference type="InterPro" id="IPR050366">
    <property type="entry name" value="BP-dependent_transpt_permease"/>
</dbReference>
<gene>
    <name evidence="11" type="ORF">ASILVAE211_15170</name>
</gene>
<keyword evidence="3" id="KW-1003">Cell membrane</keyword>
<evidence type="ECO:0000256" key="1">
    <source>
        <dbReference type="ARBA" id="ARBA00004651"/>
    </source>
</evidence>
<evidence type="ECO:0000256" key="8">
    <source>
        <dbReference type="ARBA" id="ARBA00023136"/>
    </source>
</evidence>
<dbReference type="SUPFAM" id="SSF161098">
    <property type="entry name" value="MetI-like"/>
    <property type="match status" value="1"/>
</dbReference>
<dbReference type="GO" id="GO:0015031">
    <property type="term" value="P:protein transport"/>
    <property type="evidence" value="ECO:0007669"/>
    <property type="project" value="UniProtKB-KW"/>
</dbReference>
<dbReference type="PROSITE" id="PS50928">
    <property type="entry name" value="ABC_TM1"/>
    <property type="match status" value="1"/>
</dbReference>
<comment type="subcellular location">
    <subcellularLocation>
        <location evidence="1 9">Cell membrane</location>
        <topology evidence="1 9">Multi-pass membrane protein</topology>
    </subcellularLocation>
</comment>
<dbReference type="EMBL" id="JAESVB010000006">
    <property type="protein sequence ID" value="MCB8876533.1"/>
    <property type="molecule type" value="Genomic_DNA"/>
</dbReference>
<dbReference type="Gene3D" id="1.10.3720.10">
    <property type="entry name" value="MetI-like"/>
    <property type="match status" value="1"/>
</dbReference>
<evidence type="ECO:0000256" key="7">
    <source>
        <dbReference type="ARBA" id="ARBA00022989"/>
    </source>
</evidence>
<evidence type="ECO:0000313" key="12">
    <source>
        <dbReference type="Proteomes" id="UP000708298"/>
    </source>
</evidence>
<comment type="similarity">
    <text evidence="9">Belongs to the binding-protein-dependent transport system permease family.</text>
</comment>
<keyword evidence="7 9" id="KW-1133">Transmembrane helix</keyword>
<reference evidence="11" key="2">
    <citation type="submission" date="2021-01" db="EMBL/GenBank/DDBJ databases">
        <authorList>
            <person name="Mieszkin S."/>
            <person name="Pouder E."/>
            <person name="Alain K."/>
        </authorList>
    </citation>
    <scope>NUCLEOTIDE SEQUENCE</scope>
    <source>
        <strain evidence="11">HW T2.11</strain>
    </source>
</reference>
<sequence>MSAVLPERPAKRRPAIVRGLSTLGQAILSNRKATVGAVLLIICIVMAAVPNLIAPGDPNAENFMPGQGPSADNWLGTTSYGQDIFAQFVWGARDSLIIAVVAGLLSTVLSAIIGVAAGYLGGMADGLLSMMTDVFLVIPAFPLVIVLAAYSKSGGNGMIIAVLVLTGWSYGARQLRAQVLSLRHREFLTAARLRGERSWRIITHEILPNMISLLVANFLGASVYAILTAAGLQFIGLGNINANSWGTMLYWAQNNEALQAGIPLWAIVPGLGIATLGGAFALLNYAFDEISNPVLKPARRKKRSKRGAPS</sequence>
<feature type="transmembrane region" description="Helical" evidence="9">
    <location>
        <begin position="206"/>
        <end position="227"/>
    </location>
</feature>
<keyword evidence="6" id="KW-0653">Protein transport</keyword>
<proteinExistence type="inferred from homology"/>
<dbReference type="GO" id="GO:0071916">
    <property type="term" value="F:dipeptide transmembrane transporter activity"/>
    <property type="evidence" value="ECO:0007669"/>
    <property type="project" value="TreeGrafter"/>
</dbReference>
<name>A0A963YUH2_9PROT</name>
<feature type="transmembrane region" description="Helical" evidence="9">
    <location>
        <begin position="33"/>
        <end position="54"/>
    </location>
</feature>
<dbReference type="Pfam" id="PF00528">
    <property type="entry name" value="BPD_transp_1"/>
    <property type="match status" value="1"/>
</dbReference>
<keyword evidence="4 9" id="KW-0812">Transmembrane</keyword>
<dbReference type="RefSeq" id="WP_227322185.1">
    <property type="nucleotide sequence ID" value="NZ_JAESVB010000006.1"/>
</dbReference>
<feature type="transmembrane region" description="Helical" evidence="9">
    <location>
        <begin position="264"/>
        <end position="287"/>
    </location>
</feature>
<keyword evidence="8 9" id="KW-0472">Membrane</keyword>
<keyword evidence="5" id="KW-0571">Peptide transport</keyword>
<organism evidence="11 12">
    <name type="scientific">Acidisoma silvae</name>
    <dbReference type="NCBI Taxonomy" id="2802396"/>
    <lineage>
        <taxon>Bacteria</taxon>
        <taxon>Pseudomonadati</taxon>
        <taxon>Pseudomonadota</taxon>
        <taxon>Alphaproteobacteria</taxon>
        <taxon>Acetobacterales</taxon>
        <taxon>Acidocellaceae</taxon>
        <taxon>Acidisoma</taxon>
    </lineage>
</organism>
<dbReference type="InterPro" id="IPR035906">
    <property type="entry name" value="MetI-like_sf"/>
</dbReference>
<accession>A0A963YUH2</accession>
<dbReference type="Proteomes" id="UP000708298">
    <property type="component" value="Unassembled WGS sequence"/>
</dbReference>
<feature type="transmembrane region" description="Helical" evidence="9">
    <location>
        <begin position="134"/>
        <end position="151"/>
    </location>
</feature>
<evidence type="ECO:0000259" key="10">
    <source>
        <dbReference type="PROSITE" id="PS50928"/>
    </source>
</evidence>
<keyword evidence="12" id="KW-1185">Reference proteome</keyword>
<feature type="domain" description="ABC transmembrane type-1" evidence="10">
    <location>
        <begin position="92"/>
        <end position="277"/>
    </location>
</feature>
<evidence type="ECO:0000256" key="6">
    <source>
        <dbReference type="ARBA" id="ARBA00022927"/>
    </source>
</evidence>
<feature type="transmembrane region" description="Helical" evidence="9">
    <location>
        <begin position="157"/>
        <end position="175"/>
    </location>
</feature>
<feature type="transmembrane region" description="Helical" evidence="9">
    <location>
        <begin position="96"/>
        <end position="122"/>
    </location>
</feature>
<keyword evidence="2 9" id="KW-0813">Transport</keyword>
<reference evidence="11" key="1">
    <citation type="journal article" date="2021" name="Microorganisms">
        <title>Acidisoma silvae sp. nov. and Acidisomacellulosilytica sp. nov., Two Acidophilic Bacteria Isolated from Decaying Wood, Hydrolyzing Cellulose and Producing Poly-3-hydroxybutyrate.</title>
        <authorList>
            <person name="Mieszkin S."/>
            <person name="Pouder E."/>
            <person name="Uroz S."/>
            <person name="Simon-Colin C."/>
            <person name="Alain K."/>
        </authorList>
    </citation>
    <scope>NUCLEOTIDE SEQUENCE</scope>
    <source>
        <strain evidence="11">HW T2.11</strain>
    </source>
</reference>
<evidence type="ECO:0000256" key="4">
    <source>
        <dbReference type="ARBA" id="ARBA00022692"/>
    </source>
</evidence>
<evidence type="ECO:0000256" key="3">
    <source>
        <dbReference type="ARBA" id="ARBA00022475"/>
    </source>
</evidence>
<dbReference type="InterPro" id="IPR000515">
    <property type="entry name" value="MetI-like"/>
</dbReference>
<evidence type="ECO:0000256" key="5">
    <source>
        <dbReference type="ARBA" id="ARBA00022856"/>
    </source>
</evidence>